<accession>A0A2S4UGF6</accession>
<evidence type="ECO:0000313" key="2">
    <source>
        <dbReference type="Proteomes" id="UP000239156"/>
    </source>
</evidence>
<keyword evidence="2" id="KW-1185">Reference proteome</keyword>
<comment type="caution">
    <text evidence="1">The sequence shown here is derived from an EMBL/GenBank/DDBJ whole genome shotgun (WGS) entry which is preliminary data.</text>
</comment>
<reference evidence="1" key="1">
    <citation type="submission" date="2017-12" db="EMBL/GenBank/DDBJ databases">
        <title>Gene loss provides genomic basis for host adaptation in cereal stripe rust fungi.</title>
        <authorList>
            <person name="Xia C."/>
        </authorList>
    </citation>
    <scope>NUCLEOTIDE SEQUENCE [LARGE SCALE GENOMIC DNA]</scope>
    <source>
        <strain evidence="1">93-210</strain>
    </source>
</reference>
<proteinExistence type="predicted"/>
<dbReference type="AlphaFoldDB" id="A0A2S4UGF6"/>
<dbReference type="Proteomes" id="UP000239156">
    <property type="component" value="Unassembled WGS sequence"/>
</dbReference>
<organism evidence="1 2">
    <name type="scientific">Puccinia striiformis</name>
    <dbReference type="NCBI Taxonomy" id="27350"/>
    <lineage>
        <taxon>Eukaryota</taxon>
        <taxon>Fungi</taxon>
        <taxon>Dikarya</taxon>
        <taxon>Basidiomycota</taxon>
        <taxon>Pucciniomycotina</taxon>
        <taxon>Pucciniomycetes</taxon>
        <taxon>Pucciniales</taxon>
        <taxon>Pucciniaceae</taxon>
        <taxon>Puccinia</taxon>
    </lineage>
</organism>
<evidence type="ECO:0000313" key="1">
    <source>
        <dbReference type="EMBL" id="POV96296.1"/>
    </source>
</evidence>
<name>A0A2S4UGF6_9BASI</name>
<dbReference type="VEuPathDB" id="FungiDB:PSHT_15454"/>
<gene>
    <name evidence="1" type="ORF">PSTT_15729</name>
</gene>
<protein>
    <submittedName>
        <fullName evidence="1">Uncharacterized protein</fullName>
    </submittedName>
</protein>
<sequence>MADLTGADELGGLVSRLLPLDPKATEENIALVESLGIKPTTIDKREAVPAPDPHLPLSMPLRPNKVKRNIVHLSHHKTLLMLSLVHSFW</sequence>
<dbReference type="VEuPathDB" id="FungiDB:PSTT_15729"/>
<dbReference type="EMBL" id="PKSL01000302">
    <property type="protein sequence ID" value="POV96296.1"/>
    <property type="molecule type" value="Genomic_DNA"/>
</dbReference>